<proteinExistence type="inferred from homology"/>
<dbReference type="InterPro" id="IPR006016">
    <property type="entry name" value="UspA"/>
</dbReference>
<dbReference type="CDD" id="cd00293">
    <property type="entry name" value="USP-like"/>
    <property type="match status" value="1"/>
</dbReference>
<dbReference type="SUPFAM" id="SSF52402">
    <property type="entry name" value="Adenine nucleotide alpha hydrolases-like"/>
    <property type="match status" value="2"/>
</dbReference>
<reference evidence="3 4" key="1">
    <citation type="journal article" date="2019" name="Int. J. Syst. Evol. Microbiol.">
        <title>The Global Catalogue of Microorganisms (GCM) 10K type strain sequencing project: providing services to taxonomists for standard genome sequencing and annotation.</title>
        <authorList>
            <consortium name="The Broad Institute Genomics Platform"/>
            <consortium name="The Broad Institute Genome Sequencing Center for Infectious Disease"/>
            <person name="Wu L."/>
            <person name="Ma J."/>
        </authorList>
    </citation>
    <scope>NUCLEOTIDE SEQUENCE [LARGE SCALE GENOMIC DNA]</scope>
    <source>
        <strain evidence="3 4">JCM 15503</strain>
    </source>
</reference>
<comment type="similarity">
    <text evidence="1">Belongs to the universal stress protein A family.</text>
</comment>
<dbReference type="PANTHER" id="PTHR46268:SF15">
    <property type="entry name" value="UNIVERSAL STRESS PROTEIN HP_0031"/>
    <property type="match status" value="1"/>
</dbReference>
<evidence type="ECO:0000313" key="4">
    <source>
        <dbReference type="Proteomes" id="UP001500279"/>
    </source>
</evidence>
<dbReference type="Gene3D" id="3.40.50.12370">
    <property type="match status" value="1"/>
</dbReference>
<feature type="domain" description="UspA" evidence="2">
    <location>
        <begin position="222"/>
        <end position="273"/>
    </location>
</feature>
<evidence type="ECO:0000313" key="3">
    <source>
        <dbReference type="EMBL" id="GAA0766831.1"/>
    </source>
</evidence>
<organism evidence="3 4">
    <name type="scientific">Ideonella azotifigens</name>
    <dbReference type="NCBI Taxonomy" id="513160"/>
    <lineage>
        <taxon>Bacteria</taxon>
        <taxon>Pseudomonadati</taxon>
        <taxon>Pseudomonadota</taxon>
        <taxon>Betaproteobacteria</taxon>
        <taxon>Burkholderiales</taxon>
        <taxon>Sphaerotilaceae</taxon>
        <taxon>Ideonella</taxon>
    </lineage>
</organism>
<dbReference type="PANTHER" id="PTHR46268">
    <property type="entry name" value="STRESS RESPONSE PROTEIN NHAX"/>
    <property type="match status" value="1"/>
</dbReference>
<dbReference type="Proteomes" id="UP001500279">
    <property type="component" value="Unassembled WGS sequence"/>
</dbReference>
<dbReference type="PRINTS" id="PR01438">
    <property type="entry name" value="UNVRSLSTRESS"/>
</dbReference>
<protein>
    <submittedName>
        <fullName evidence="3">Universal stress protein</fullName>
    </submittedName>
</protein>
<evidence type="ECO:0000256" key="1">
    <source>
        <dbReference type="ARBA" id="ARBA00008791"/>
    </source>
</evidence>
<name>A0ABN1KHA7_9BURK</name>
<dbReference type="EMBL" id="BAAAEW010000045">
    <property type="protein sequence ID" value="GAA0766831.1"/>
    <property type="molecule type" value="Genomic_DNA"/>
</dbReference>
<dbReference type="Pfam" id="PF00582">
    <property type="entry name" value="Usp"/>
    <property type="match status" value="1"/>
</dbReference>
<dbReference type="InterPro" id="IPR006015">
    <property type="entry name" value="Universal_stress_UspA"/>
</dbReference>
<accession>A0ABN1KHA7</accession>
<gene>
    <name evidence="3" type="ORF">GCM10009107_55200</name>
</gene>
<evidence type="ECO:0000259" key="2">
    <source>
        <dbReference type="Pfam" id="PF00582"/>
    </source>
</evidence>
<keyword evidence="4" id="KW-1185">Reference proteome</keyword>
<comment type="caution">
    <text evidence="3">The sequence shown here is derived from an EMBL/GenBank/DDBJ whole genome shotgun (WGS) entry which is preliminary data.</text>
</comment>
<dbReference type="RefSeq" id="WP_141291657.1">
    <property type="nucleotide sequence ID" value="NZ_BAAAEW010000045.1"/>
</dbReference>
<sequence length="274" mass="29439">MKQILVHLDASARSAVRLTVAQALARDHQAALTALYAVVPTLLAMPFAGAEGAASAYTLLERLDREQRGRARALFERQLPSGNMTWAETGSELFESAVLEHALLSDLLVLGQLDAKDELAGALPPGFVATLLTDSGKPALILPSSGSFTQIGREVLLAWKPTREAASAVTAALPWLRQAELIHIACDARTRDADRVGRVALQRWLRLNDVMAPMAMHSLPEQDVGDALLSLAAEASADLLVMGAYGHNRLREWVLGGATRTVLDSMTLPVLMAH</sequence>